<accession>A0A316UWB4</accession>
<dbReference type="InterPro" id="IPR013945">
    <property type="entry name" value="Pkr1"/>
</dbReference>
<name>A0A316UWB4_9BASI</name>
<dbReference type="GeneID" id="37027894"/>
<dbReference type="GO" id="GO:0070072">
    <property type="term" value="P:vacuolar proton-transporting V-type ATPase complex assembly"/>
    <property type="evidence" value="ECO:0007669"/>
    <property type="project" value="InterPro"/>
</dbReference>
<protein>
    <recommendedName>
        <fullName evidence="5">Pkr1-domain-containing protein</fullName>
    </recommendedName>
</protein>
<keyword evidence="2" id="KW-0472">Membrane</keyword>
<dbReference type="AlphaFoldDB" id="A0A316UWB4"/>
<dbReference type="OrthoDB" id="9626941at2759"/>
<dbReference type="GO" id="GO:0005789">
    <property type="term" value="C:endoplasmic reticulum membrane"/>
    <property type="evidence" value="ECO:0007669"/>
    <property type="project" value="TreeGrafter"/>
</dbReference>
<keyword evidence="4" id="KW-1185">Reference proteome</keyword>
<keyword evidence="2" id="KW-1133">Transmembrane helix</keyword>
<keyword evidence="2" id="KW-0812">Transmembrane</keyword>
<dbReference type="PANTHER" id="PTHR28251">
    <property type="entry name" value="V-TYPE ATPASE ASSEMBLY FACTOR PKR1"/>
    <property type="match status" value="1"/>
</dbReference>
<evidence type="ECO:0000313" key="4">
    <source>
        <dbReference type="Proteomes" id="UP000245884"/>
    </source>
</evidence>
<sequence length="115" mass="12029">MATQPASTAAALGSSGSSPSSSPPSFINSLIDSLFQPGLNSPARVVMHRAFAALILVLLSLLIVTQNGHVLALLAIALGLWGSVAWFLAELAKMPPSVREPQKMPAVPIEDKKDE</sequence>
<proteinExistence type="predicted"/>
<reference evidence="3 4" key="1">
    <citation type="journal article" date="2018" name="Mol. Biol. Evol.">
        <title>Broad Genomic Sampling Reveals a Smut Pathogenic Ancestry of the Fungal Clade Ustilaginomycotina.</title>
        <authorList>
            <person name="Kijpornyongpan T."/>
            <person name="Mondo S.J."/>
            <person name="Barry K."/>
            <person name="Sandor L."/>
            <person name="Lee J."/>
            <person name="Lipzen A."/>
            <person name="Pangilinan J."/>
            <person name="LaButti K."/>
            <person name="Hainaut M."/>
            <person name="Henrissat B."/>
            <person name="Grigoriev I.V."/>
            <person name="Spatafora J.W."/>
            <person name="Aime M.C."/>
        </authorList>
    </citation>
    <scope>NUCLEOTIDE SEQUENCE [LARGE SCALE GENOMIC DNA]</scope>
    <source>
        <strain evidence="3 4">MCA 5214</strain>
    </source>
</reference>
<dbReference type="Proteomes" id="UP000245884">
    <property type="component" value="Unassembled WGS sequence"/>
</dbReference>
<dbReference type="RefSeq" id="XP_025362825.1">
    <property type="nucleotide sequence ID" value="XM_025506071.1"/>
</dbReference>
<gene>
    <name evidence="3" type="ORF">BDZ90DRAFT_231964</name>
</gene>
<evidence type="ECO:0000256" key="1">
    <source>
        <dbReference type="SAM" id="MobiDB-lite"/>
    </source>
</evidence>
<feature type="region of interest" description="Disordered" evidence="1">
    <location>
        <begin position="1"/>
        <end position="24"/>
    </location>
</feature>
<feature type="transmembrane region" description="Helical" evidence="2">
    <location>
        <begin position="70"/>
        <end position="89"/>
    </location>
</feature>
<dbReference type="EMBL" id="KZ819666">
    <property type="protein sequence ID" value="PWN28213.1"/>
    <property type="molecule type" value="Genomic_DNA"/>
</dbReference>
<evidence type="ECO:0008006" key="5">
    <source>
        <dbReference type="Google" id="ProtNLM"/>
    </source>
</evidence>
<organism evidence="3 4">
    <name type="scientific">Jaminaea rosea</name>
    <dbReference type="NCBI Taxonomy" id="1569628"/>
    <lineage>
        <taxon>Eukaryota</taxon>
        <taxon>Fungi</taxon>
        <taxon>Dikarya</taxon>
        <taxon>Basidiomycota</taxon>
        <taxon>Ustilaginomycotina</taxon>
        <taxon>Exobasidiomycetes</taxon>
        <taxon>Microstromatales</taxon>
        <taxon>Microstromatales incertae sedis</taxon>
        <taxon>Jaminaea</taxon>
    </lineage>
</organism>
<dbReference type="Pfam" id="PF08636">
    <property type="entry name" value="Pkr1"/>
    <property type="match status" value="1"/>
</dbReference>
<feature type="transmembrane region" description="Helical" evidence="2">
    <location>
        <begin position="46"/>
        <end position="64"/>
    </location>
</feature>
<evidence type="ECO:0000256" key="2">
    <source>
        <dbReference type="SAM" id="Phobius"/>
    </source>
</evidence>
<evidence type="ECO:0000313" key="3">
    <source>
        <dbReference type="EMBL" id="PWN28213.1"/>
    </source>
</evidence>
<dbReference type="PANTHER" id="PTHR28251:SF1">
    <property type="entry name" value="V-TYPE ATPASE ASSEMBLY FACTOR PKR1"/>
    <property type="match status" value="1"/>
</dbReference>